<feature type="chain" id="PRO_5011658469" evidence="2">
    <location>
        <begin position="24"/>
        <end position="557"/>
    </location>
</feature>
<protein>
    <submittedName>
        <fullName evidence="3">Uncharacterized protein</fullName>
    </submittedName>
</protein>
<reference evidence="4" key="1">
    <citation type="submission" date="2016-10" db="EMBL/GenBank/DDBJ databases">
        <authorList>
            <person name="Varghese N."/>
            <person name="Submissions S."/>
        </authorList>
    </citation>
    <scope>NUCLEOTIDE SEQUENCE [LARGE SCALE GENOMIC DNA]</scope>
    <source>
        <strain evidence="4">ATCC 25963</strain>
    </source>
</reference>
<dbReference type="RefSeq" id="WP_096332353.1">
    <property type="nucleotide sequence ID" value="NZ_FOMX01000055.1"/>
</dbReference>
<proteinExistence type="predicted"/>
<evidence type="ECO:0000313" key="4">
    <source>
        <dbReference type="Proteomes" id="UP000199400"/>
    </source>
</evidence>
<dbReference type="AlphaFoldDB" id="A0A1I2I4J8"/>
<keyword evidence="4" id="KW-1185">Reference proteome</keyword>
<dbReference type="Gene3D" id="2.60.40.10">
    <property type="entry name" value="Immunoglobulins"/>
    <property type="match status" value="1"/>
</dbReference>
<sequence length="557" mass="58820">MRLRMLMSILAVPLSGCFQELFAAGAELAPDTDPSSSSGFTSTGDTTPTTSGGSGVQTVTGLSSETTTWEPGTSGPEANPPPEILSFSASGGDVVEEAGAVHLELAASDDAVQVRLSLNGEPLAELAPSDFPYEYEVLSAKFNFEHTFEAVAIDGEGLESAPASVTLQVNLKPSGAEKCTFDRQDDEAAASSAITGLVYTKDAIVAVGTRDAGEGTRLAVWKLHRDTCELLPGWPRSVTEWTNLDVAKSGLSTGTSLAIDEDDNVYVAGTVLDGLEPRRYLAKMTSPMWEQLGAVGEQITGVAVAPKPQAAVFAVGWRQSGVNATPTDAAIWMYKLDGLAFPPDYIAAPFSAQEQLDEFNKLSERLRAVVFEPTTGHAVAVGEREFRGDDKVIYSRAFLVRMHPLMGRVGTPWTSPGEYFAHDSALGLGICGTQVVAGGWRRDAPQDSMPAPMWRWFSAGGAPEEIRAVPLSSAEFRGVACDRELKVVGAGVLNLGSGDARVVAAPGVEGKLITYGTGTPGADEMATASCDRRGFCAAGGFYTEDGSRHALVRVYHP</sequence>
<dbReference type="Proteomes" id="UP000199400">
    <property type="component" value="Unassembled WGS sequence"/>
</dbReference>
<gene>
    <name evidence="3" type="ORF">SAMN02745121_08441</name>
</gene>
<feature type="region of interest" description="Disordered" evidence="1">
    <location>
        <begin position="28"/>
        <end position="85"/>
    </location>
</feature>
<feature type="signal peptide" evidence="2">
    <location>
        <begin position="1"/>
        <end position="23"/>
    </location>
</feature>
<dbReference type="STRING" id="54.SAMN02745121_08441"/>
<dbReference type="SUPFAM" id="SSF101898">
    <property type="entry name" value="NHL repeat"/>
    <property type="match status" value="1"/>
</dbReference>
<keyword evidence="2" id="KW-0732">Signal</keyword>
<accession>A0A1I2I4J8</accession>
<evidence type="ECO:0000313" key="3">
    <source>
        <dbReference type="EMBL" id="SFF37202.1"/>
    </source>
</evidence>
<dbReference type="InterPro" id="IPR013783">
    <property type="entry name" value="Ig-like_fold"/>
</dbReference>
<organism evidence="3 4">
    <name type="scientific">Nannocystis exedens</name>
    <dbReference type="NCBI Taxonomy" id="54"/>
    <lineage>
        <taxon>Bacteria</taxon>
        <taxon>Pseudomonadati</taxon>
        <taxon>Myxococcota</taxon>
        <taxon>Polyangia</taxon>
        <taxon>Nannocystales</taxon>
        <taxon>Nannocystaceae</taxon>
        <taxon>Nannocystis</taxon>
    </lineage>
</organism>
<evidence type="ECO:0000256" key="1">
    <source>
        <dbReference type="SAM" id="MobiDB-lite"/>
    </source>
</evidence>
<dbReference type="EMBL" id="FOMX01000055">
    <property type="protein sequence ID" value="SFF37202.1"/>
    <property type="molecule type" value="Genomic_DNA"/>
</dbReference>
<name>A0A1I2I4J8_9BACT</name>
<feature type="compositionally biased region" description="Low complexity" evidence="1">
    <location>
        <begin position="31"/>
        <end position="64"/>
    </location>
</feature>
<evidence type="ECO:0000256" key="2">
    <source>
        <dbReference type="SAM" id="SignalP"/>
    </source>
</evidence>